<keyword evidence="2" id="KW-0812">Transmembrane</keyword>
<feature type="signal peptide" evidence="3">
    <location>
        <begin position="1"/>
        <end position="20"/>
    </location>
</feature>
<dbReference type="RefSeq" id="WP_382344358.1">
    <property type="nucleotide sequence ID" value="NZ_JBHSAB010000029.1"/>
</dbReference>
<evidence type="ECO:0000313" key="5">
    <source>
        <dbReference type="EMBL" id="MFC3909797.1"/>
    </source>
</evidence>
<protein>
    <submittedName>
        <fullName evidence="5">BatD family protein</fullName>
    </submittedName>
</protein>
<feature type="domain" description="DUF7939" evidence="4">
    <location>
        <begin position="447"/>
        <end position="530"/>
    </location>
</feature>
<name>A0ABV8CHV4_9GAMM</name>
<dbReference type="InterPro" id="IPR025738">
    <property type="entry name" value="BatD"/>
</dbReference>
<dbReference type="PANTHER" id="PTHR40940">
    <property type="entry name" value="PROTEIN BATD-RELATED"/>
    <property type="match status" value="1"/>
</dbReference>
<feature type="compositionally biased region" description="Basic and acidic residues" evidence="1">
    <location>
        <begin position="376"/>
        <end position="386"/>
    </location>
</feature>
<dbReference type="PANTHER" id="PTHR40940:SF1">
    <property type="entry name" value="PROTEIN BATD"/>
    <property type="match status" value="1"/>
</dbReference>
<dbReference type="Pfam" id="PF13584">
    <property type="entry name" value="BatD"/>
    <property type="match status" value="1"/>
</dbReference>
<keyword evidence="3" id="KW-0732">Signal</keyword>
<feature type="chain" id="PRO_5045259293" evidence="3">
    <location>
        <begin position="21"/>
        <end position="546"/>
    </location>
</feature>
<evidence type="ECO:0000256" key="1">
    <source>
        <dbReference type="SAM" id="MobiDB-lite"/>
    </source>
</evidence>
<dbReference type="InterPro" id="IPR057699">
    <property type="entry name" value="DUF7939"/>
</dbReference>
<sequence length="546" mass="60399">MKRIIKLALLYLFFITTAQAEISMQIDAAKLAVGESFRLLISSDDAQAGVPDLTPLQADFDILSTGQSTNYSIINGRTAASNQWTIILQPKRAGTLTIPPLQIGGEQTQAQTIVVSAGQNNAADPNLGQAEQEDVILTAQASESEPYINQQVTYTIRLYNSVRLLDGKYEQPQVENALLMPLGDVKVTQAVEHGRVYEVNEQQYAIFPQKSGKIKITPPKYSALIYDSRPRRVNLSGDNLTLNVKPALPSSSAWFPASQVSLQEQYDHNTSTLPQGSTLIRTITIQATGAPAQLIPKLTLQSGDGFNVYPDKPVEKNRVNQGTVIGASEIKVTYLLNKSGTVTLPAVKLPWFNTETGKEEVATLPELALNITGSAEQKEAKSEHTDTTTQQQSTPKQTTRQNEITVHDNKSNSELAWWVAGGFAAVWLLTLLLWFLQRTGIASQGKKRILSRLKKACLTDQPEQARTALLRWANWQWPGRYLINLADIANLVNDTRFKQEINRLTKALYQQGNHNWQGEALWQCISGYKETPKQKIKAGSLPPINP</sequence>
<comment type="caution">
    <text evidence="5">The sequence shown here is derived from an EMBL/GenBank/DDBJ whole genome shotgun (WGS) entry which is preliminary data.</text>
</comment>
<reference evidence="6" key="1">
    <citation type="journal article" date="2019" name="Int. J. Syst. Evol. Microbiol.">
        <title>The Global Catalogue of Microorganisms (GCM) 10K type strain sequencing project: providing services to taxonomists for standard genome sequencing and annotation.</title>
        <authorList>
            <consortium name="The Broad Institute Genomics Platform"/>
            <consortium name="The Broad Institute Genome Sequencing Center for Infectious Disease"/>
            <person name="Wu L."/>
            <person name="Ma J."/>
        </authorList>
    </citation>
    <scope>NUCLEOTIDE SEQUENCE [LARGE SCALE GENOMIC DNA]</scope>
    <source>
        <strain evidence="6">CCUG 59858</strain>
    </source>
</reference>
<evidence type="ECO:0000256" key="3">
    <source>
        <dbReference type="SAM" id="SignalP"/>
    </source>
</evidence>
<feature type="region of interest" description="Disordered" evidence="1">
    <location>
        <begin position="375"/>
        <end position="404"/>
    </location>
</feature>
<gene>
    <name evidence="5" type="ORF">ACFORL_12015</name>
</gene>
<evidence type="ECO:0000259" key="4">
    <source>
        <dbReference type="Pfam" id="PF25607"/>
    </source>
</evidence>
<evidence type="ECO:0000256" key="2">
    <source>
        <dbReference type="SAM" id="Phobius"/>
    </source>
</evidence>
<dbReference type="Proteomes" id="UP001595758">
    <property type="component" value="Unassembled WGS sequence"/>
</dbReference>
<organism evidence="5 6">
    <name type="scientific">Legionella dresdenensis</name>
    <dbReference type="NCBI Taxonomy" id="450200"/>
    <lineage>
        <taxon>Bacteria</taxon>
        <taxon>Pseudomonadati</taxon>
        <taxon>Pseudomonadota</taxon>
        <taxon>Gammaproteobacteria</taxon>
        <taxon>Legionellales</taxon>
        <taxon>Legionellaceae</taxon>
        <taxon>Legionella</taxon>
    </lineage>
</organism>
<accession>A0ABV8CHV4</accession>
<dbReference type="Pfam" id="PF25607">
    <property type="entry name" value="DUF7939"/>
    <property type="match status" value="1"/>
</dbReference>
<dbReference type="EMBL" id="JBHSAB010000029">
    <property type="protein sequence ID" value="MFC3909797.1"/>
    <property type="molecule type" value="Genomic_DNA"/>
</dbReference>
<feature type="compositionally biased region" description="Low complexity" evidence="1">
    <location>
        <begin position="387"/>
        <end position="401"/>
    </location>
</feature>
<keyword evidence="2" id="KW-0472">Membrane</keyword>
<evidence type="ECO:0000313" key="6">
    <source>
        <dbReference type="Proteomes" id="UP001595758"/>
    </source>
</evidence>
<proteinExistence type="predicted"/>
<keyword evidence="6" id="KW-1185">Reference proteome</keyword>
<feature type="transmembrane region" description="Helical" evidence="2">
    <location>
        <begin position="415"/>
        <end position="436"/>
    </location>
</feature>
<keyword evidence="2" id="KW-1133">Transmembrane helix</keyword>